<feature type="compositionally biased region" description="Acidic residues" evidence="1">
    <location>
        <begin position="758"/>
        <end position="767"/>
    </location>
</feature>
<feature type="compositionally biased region" description="Polar residues" evidence="1">
    <location>
        <begin position="744"/>
        <end position="757"/>
    </location>
</feature>
<feature type="compositionally biased region" description="Basic and acidic residues" evidence="1">
    <location>
        <begin position="441"/>
        <end position="453"/>
    </location>
</feature>
<reference evidence="3 4" key="1">
    <citation type="journal article" date="2018" name="BMC Genomics">
        <title>Comparative genome analyses reveal sequence features reflecting distinct modes of host-adaptation between dicot and monocot powdery mildew.</title>
        <authorList>
            <person name="Wu Y."/>
            <person name="Ma X."/>
            <person name="Pan Z."/>
            <person name="Kale S.D."/>
            <person name="Song Y."/>
            <person name="King H."/>
            <person name="Zhang Q."/>
            <person name="Presley C."/>
            <person name="Deng X."/>
            <person name="Wei C.I."/>
            <person name="Xiao S."/>
        </authorList>
    </citation>
    <scope>NUCLEOTIDE SEQUENCE [LARGE SCALE GENOMIC DNA]</scope>
    <source>
        <strain evidence="3">UMSG1</strain>
    </source>
</reference>
<gene>
    <name evidence="3" type="ORF">GcM1_212024</name>
</gene>
<feature type="compositionally biased region" description="Basic residues" evidence="1">
    <location>
        <begin position="334"/>
        <end position="346"/>
    </location>
</feature>
<feature type="compositionally biased region" description="Polar residues" evidence="1">
    <location>
        <begin position="618"/>
        <end position="633"/>
    </location>
</feature>
<evidence type="ECO:0000313" key="4">
    <source>
        <dbReference type="Proteomes" id="UP000285326"/>
    </source>
</evidence>
<feature type="region of interest" description="Disordered" evidence="1">
    <location>
        <begin position="334"/>
        <end position="371"/>
    </location>
</feature>
<feature type="compositionally biased region" description="Polar residues" evidence="1">
    <location>
        <begin position="474"/>
        <end position="499"/>
    </location>
</feature>
<dbReference type="EMBL" id="MCBS01021269">
    <property type="protein sequence ID" value="RKF78301.1"/>
    <property type="molecule type" value="Genomic_DNA"/>
</dbReference>
<dbReference type="AlphaFoldDB" id="A0A420IUU6"/>
<feature type="compositionally biased region" description="Polar residues" evidence="1">
    <location>
        <begin position="725"/>
        <end position="737"/>
    </location>
</feature>
<feature type="domain" description="Meiotically up-regulated protein Msb1/Mug8" evidence="2">
    <location>
        <begin position="20"/>
        <end position="310"/>
    </location>
</feature>
<feature type="compositionally biased region" description="Polar residues" evidence="1">
    <location>
        <begin position="664"/>
        <end position="682"/>
    </location>
</feature>
<evidence type="ECO:0000259" key="2">
    <source>
        <dbReference type="Pfam" id="PF08101"/>
    </source>
</evidence>
<protein>
    <submittedName>
        <fullName evidence="3">Putative morphogenesis protein msb1</fullName>
    </submittedName>
</protein>
<dbReference type="Proteomes" id="UP000285326">
    <property type="component" value="Unassembled WGS sequence"/>
</dbReference>
<evidence type="ECO:0000256" key="1">
    <source>
        <dbReference type="SAM" id="MobiDB-lite"/>
    </source>
</evidence>
<proteinExistence type="predicted"/>
<organism evidence="3 4">
    <name type="scientific">Golovinomyces cichoracearum</name>
    <dbReference type="NCBI Taxonomy" id="62708"/>
    <lineage>
        <taxon>Eukaryota</taxon>
        <taxon>Fungi</taxon>
        <taxon>Dikarya</taxon>
        <taxon>Ascomycota</taxon>
        <taxon>Pezizomycotina</taxon>
        <taxon>Leotiomycetes</taxon>
        <taxon>Erysiphales</taxon>
        <taxon>Erysiphaceae</taxon>
        <taxon>Golovinomyces</taxon>
    </lineage>
</organism>
<feature type="compositionally biased region" description="Polar residues" evidence="1">
    <location>
        <begin position="352"/>
        <end position="371"/>
    </location>
</feature>
<accession>A0A420IUU6</accession>
<dbReference type="InterPro" id="IPR012965">
    <property type="entry name" value="Msb1/Mug8_dom"/>
</dbReference>
<feature type="region of interest" description="Disordered" evidence="1">
    <location>
        <begin position="522"/>
        <end position="800"/>
    </location>
</feature>
<feature type="compositionally biased region" description="Polar residues" evidence="1">
    <location>
        <begin position="782"/>
        <end position="791"/>
    </location>
</feature>
<dbReference type="InterPro" id="IPR037508">
    <property type="entry name" value="Msb1/Mug8"/>
</dbReference>
<dbReference type="Pfam" id="PF08101">
    <property type="entry name" value="Msb1-Mug8_dom"/>
    <property type="match status" value="1"/>
</dbReference>
<name>A0A420IUU6_9PEZI</name>
<evidence type="ECO:0000313" key="3">
    <source>
        <dbReference type="EMBL" id="RKF78301.1"/>
    </source>
</evidence>
<dbReference type="PANTHER" id="PTHR28093">
    <property type="entry name" value="MORPHOGENESIS-RELATED PROTEIN MSB1"/>
    <property type="match status" value="1"/>
</dbReference>
<comment type="caution">
    <text evidence="3">The sequence shown here is derived from an EMBL/GenBank/DDBJ whole genome shotgun (WGS) entry which is preliminary data.</text>
</comment>
<dbReference type="PANTHER" id="PTHR28093:SF1">
    <property type="entry name" value="MORPHOGENESIS-RELATED PROTEIN MSB1"/>
    <property type="match status" value="1"/>
</dbReference>
<feature type="region of interest" description="Disordered" evidence="1">
    <location>
        <begin position="441"/>
        <end position="499"/>
    </location>
</feature>
<feature type="compositionally biased region" description="Polar residues" evidence="1">
    <location>
        <begin position="522"/>
        <end position="541"/>
    </location>
</feature>
<feature type="compositionally biased region" description="Polar residues" evidence="1">
    <location>
        <begin position="706"/>
        <end position="716"/>
    </location>
</feature>
<sequence length="800" mass="87650">MDYVTNFPITIITKPQLTMQSAADATSHLFFAYLRSLTMDSAKGLAGISQLPMSLQKLLKETDYPPESLKNMHTTTPRVLMIVESVSPTPFALLRRANHFQYRDEDKALMEFSEYTDPIEALTDECKRVLQLIASSNQSPSTHPDHFGGTTDASWSRFEDLGFSCVFDEKEENELSFTKRYPHLSEKTIMSKNSMGRPTTPSWAEFLSSGFVDELKSMPSPLALPPDLSLPPIEALGQNSISNLTTTKESQLEPGELASIAKFYLDDSFWWVWICSLASEETPQRKAAFGRCTLIETVIPSGKWLLIEEKVKGAVSSPIEGAYIAEKKGFWGRSKKSRGKTSRKSPGKLANEGNNSLSPQNSTFSKTSLGSDTHARIQAAAARLHEQEMKETQLLSPRAAWFDDVISMKTSSVFTLQPMIMMEASPAMNWARKYDTNDLREENSADMNSRRSSGDPLSKNKLAPSSGRFETRSHGSQPVSPTALHSPQSSIHLQISPNASRFSTTPKFTKYQTNSSVQSSWTATQEYQTETDQANTQSTEAIPTDSKASKNQTTFSGKSSNKSSSGGGIKRLFSRNKAHDTKVGVAPPQVTNGREALERKKTGSSIVRSLSALRKKSITPSGKPGSTVSISPASPTPDFKSAQNSPQEHVKSRSGPESEFDNLSRVSTSEVQKAQIVFSSFDQGPIEDSQAPSPFRVEDIDESVVSAVSSITQNSGDENEIPPSEMSSEINKSSLKTVSKEPGQEQTQSEASSLSDTSDVETNEEETIETRVAKIKARVAQLTGNTETNTKADLGPSAEL</sequence>